<dbReference type="InterPro" id="IPR027417">
    <property type="entry name" value="P-loop_NTPase"/>
</dbReference>
<dbReference type="InterPro" id="IPR035897">
    <property type="entry name" value="Toll_tir_struct_dom_sf"/>
</dbReference>
<dbReference type="Proteomes" id="UP001154282">
    <property type="component" value="Unassembled WGS sequence"/>
</dbReference>
<reference evidence="2" key="1">
    <citation type="submission" date="2022-08" db="EMBL/GenBank/DDBJ databases">
        <authorList>
            <person name="Gutierrez-Valencia J."/>
        </authorList>
    </citation>
    <scope>NUCLEOTIDE SEQUENCE</scope>
</reference>
<dbReference type="SUPFAM" id="SSF52200">
    <property type="entry name" value="Toll/Interleukin receptor TIR domain"/>
    <property type="match status" value="1"/>
</dbReference>
<evidence type="ECO:0000313" key="2">
    <source>
        <dbReference type="EMBL" id="CAI0444326.1"/>
    </source>
</evidence>
<dbReference type="EMBL" id="CAMGYJ010000007">
    <property type="protein sequence ID" value="CAI0444326.1"/>
    <property type="molecule type" value="Genomic_DNA"/>
</dbReference>
<feature type="domain" description="TIR" evidence="1">
    <location>
        <begin position="44"/>
        <end position="145"/>
    </location>
</feature>
<evidence type="ECO:0000313" key="3">
    <source>
        <dbReference type="Proteomes" id="UP001154282"/>
    </source>
</evidence>
<dbReference type="GO" id="GO:0043531">
    <property type="term" value="F:ADP binding"/>
    <property type="evidence" value="ECO:0007669"/>
    <property type="project" value="InterPro"/>
</dbReference>
<comment type="caution">
    <text evidence="2">The sequence shown here is derived from an EMBL/GenBank/DDBJ whole genome shotgun (WGS) entry which is preliminary data.</text>
</comment>
<dbReference type="InterPro" id="IPR044974">
    <property type="entry name" value="Disease_R_plants"/>
</dbReference>
<accession>A0AAV0MEF9</accession>
<name>A0AAV0MEF9_9ROSI</name>
<sequence length="451" mass="51828">MRKKINCFVDDNLERGGDNSYALEGYRAIKDFGGDLLQELCFLPWRVDELAKILDCRNKYGLVVLPVFYCVGPCEVDKQNERFADAIFEFELNFKDKLDKVPRWRSELTRAASIYGWDYQVIRPKSILVNEIVEDILKKLNGASSGKTTIAQGFYSDIYATYEGCCFFENGREEAKHHGGLVHLRRKFPSQILEDQNLHYSTTTTTTLGSTFTVKRIQRKRVLLVLDDVNDVAQVEFLIGMCDLFDPESRVILTSRDKQVLENWVDEIYEVQSLDHCEALLLFSSKAIRRNCPMKDFVEESNTVLNYLQDNRLALKGTEHVEGIFLDVSGISAMELGRQAFSRMHNLRLLKGYDCEVKDSHKKFLATAIESTTCFPGSKILVWFCCHSFGCSLTMQLPSNWTSCGFWGLSVFVVLDFKKHHYYYYDYDIQLKCTIRLKAHGVDSAVAVHHC</sequence>
<dbReference type="Gene3D" id="3.40.50.300">
    <property type="entry name" value="P-loop containing nucleotide triphosphate hydrolases"/>
    <property type="match status" value="1"/>
</dbReference>
<dbReference type="PANTHER" id="PTHR11017:SF361">
    <property type="entry name" value="ADP-RIBOSYL CYCLASE_CYCLIC ADP-RIBOSE HYDROLASE"/>
    <property type="match status" value="1"/>
</dbReference>
<dbReference type="PANTHER" id="PTHR11017">
    <property type="entry name" value="LEUCINE-RICH REPEAT-CONTAINING PROTEIN"/>
    <property type="match status" value="1"/>
</dbReference>
<dbReference type="GO" id="GO:0006952">
    <property type="term" value="P:defense response"/>
    <property type="evidence" value="ECO:0007669"/>
    <property type="project" value="InterPro"/>
</dbReference>
<dbReference type="InterPro" id="IPR000157">
    <property type="entry name" value="TIR_dom"/>
</dbReference>
<dbReference type="Gene3D" id="3.40.50.10140">
    <property type="entry name" value="Toll/interleukin-1 receptor homology (TIR) domain"/>
    <property type="match status" value="1"/>
</dbReference>
<dbReference type="Pfam" id="PF01582">
    <property type="entry name" value="TIR"/>
    <property type="match status" value="1"/>
</dbReference>
<organism evidence="2 3">
    <name type="scientific">Linum tenue</name>
    <dbReference type="NCBI Taxonomy" id="586396"/>
    <lineage>
        <taxon>Eukaryota</taxon>
        <taxon>Viridiplantae</taxon>
        <taxon>Streptophyta</taxon>
        <taxon>Embryophyta</taxon>
        <taxon>Tracheophyta</taxon>
        <taxon>Spermatophyta</taxon>
        <taxon>Magnoliopsida</taxon>
        <taxon>eudicotyledons</taxon>
        <taxon>Gunneridae</taxon>
        <taxon>Pentapetalae</taxon>
        <taxon>rosids</taxon>
        <taxon>fabids</taxon>
        <taxon>Malpighiales</taxon>
        <taxon>Linaceae</taxon>
        <taxon>Linum</taxon>
    </lineage>
</organism>
<dbReference type="AlphaFoldDB" id="A0AAV0MEF9"/>
<proteinExistence type="predicted"/>
<dbReference type="SUPFAM" id="SSF52540">
    <property type="entry name" value="P-loop containing nucleoside triphosphate hydrolases"/>
    <property type="match status" value="1"/>
</dbReference>
<dbReference type="GO" id="GO:0007165">
    <property type="term" value="P:signal transduction"/>
    <property type="evidence" value="ECO:0007669"/>
    <property type="project" value="InterPro"/>
</dbReference>
<gene>
    <name evidence="2" type="ORF">LITE_LOCUS28059</name>
</gene>
<evidence type="ECO:0000259" key="1">
    <source>
        <dbReference type="Pfam" id="PF01582"/>
    </source>
</evidence>
<protein>
    <recommendedName>
        <fullName evidence="1">TIR domain-containing protein</fullName>
    </recommendedName>
</protein>
<keyword evidence="3" id="KW-1185">Reference proteome</keyword>